<evidence type="ECO:0000259" key="1">
    <source>
        <dbReference type="Pfam" id="PF06985"/>
    </source>
</evidence>
<evidence type="ECO:0000313" key="3">
    <source>
        <dbReference type="Proteomes" id="UP000315783"/>
    </source>
</evidence>
<dbReference type="PANTHER" id="PTHR33112">
    <property type="entry name" value="DOMAIN PROTEIN, PUTATIVE-RELATED"/>
    <property type="match status" value="1"/>
</dbReference>
<gene>
    <name evidence="2" type="ORF">IF1G_06391</name>
</gene>
<organism evidence="2 3">
    <name type="scientific">Cordyceps javanica</name>
    <dbReference type="NCBI Taxonomy" id="43265"/>
    <lineage>
        <taxon>Eukaryota</taxon>
        <taxon>Fungi</taxon>
        <taxon>Dikarya</taxon>
        <taxon>Ascomycota</taxon>
        <taxon>Pezizomycotina</taxon>
        <taxon>Sordariomycetes</taxon>
        <taxon>Hypocreomycetidae</taxon>
        <taxon>Hypocreales</taxon>
        <taxon>Cordycipitaceae</taxon>
        <taxon>Cordyceps</taxon>
    </lineage>
</organism>
<dbReference type="Proteomes" id="UP000315783">
    <property type="component" value="Unassembled WGS sequence"/>
</dbReference>
<dbReference type="AlphaFoldDB" id="A0A545VLF0"/>
<dbReference type="InterPro" id="IPR010730">
    <property type="entry name" value="HET"/>
</dbReference>
<comment type="caution">
    <text evidence="2">The sequence shown here is derived from an EMBL/GenBank/DDBJ whole genome shotgun (WGS) entry which is preliminary data.</text>
</comment>
<dbReference type="STRING" id="43265.A0A545VLF0"/>
<feature type="domain" description="Heterokaryon incompatibility" evidence="1">
    <location>
        <begin position="215"/>
        <end position="368"/>
    </location>
</feature>
<protein>
    <submittedName>
        <fullName evidence="2">Heterokaryon incompatibility protein</fullName>
    </submittedName>
</protein>
<proteinExistence type="predicted"/>
<dbReference type="PANTHER" id="PTHR33112:SF16">
    <property type="entry name" value="HETEROKARYON INCOMPATIBILITY DOMAIN-CONTAINING PROTEIN"/>
    <property type="match status" value="1"/>
</dbReference>
<sequence length="707" mass="76955">MPLCQTCQSIPFGNLPPFPKDEYRAGLSGLEHVHPFSRRGGTAAQDVPTTRVRHHASLEGLERAAGDGCELCVLIRAQADALLAELETPKAKEGRYSPPDFDMWLTQRCDGGQGFWVWSAPTFNGRAAVLPVATFAFVVSEDHPLAGTIRGRPVAPNIDPLGLRPLIRWNEECDQHPEWYGYNGPMPSRLIDLKSSSSENCVEIIEPAAEARHQYAALSYDSESATVSRWENRVLAAGEQVDVDILPRMFQDAISVTRTLGIRHLFIDALCVPNHVQEWARDSEEFASAYKSSHLTLSATGSEAASDGLLPPRPARALARVPYPTPEDAAAGGTVSVCAVPLAKETNRDFYVDMAKEPLSRGVWSFQERVLSRRTVHFASDQMYFECMHFFASEDGLRVSLCYHSAAEAPPEGTEYFRKRAEQDTLSSRWFAMLFDYGPRQSRGDGGGGGGGGGKLAALANVARAYRRINNNDDYVAGHWKESLLESLCWQALSEARPSGQTGAPSWSWASIDGIPATGFTYSTADHFPATVLGTRVMTAAAAAPPLLPLPDAPSPSVPYYGDVTAAEITLEAPLVALTLVEKPGFGEDGHMFLRAAARDDDDDDDRGMYAAFDTIDRRFSQSAAAVRRMPLFAMPLACTRRQRCEAGSCHFGLTLRMLLVTPAETGGGGGGGGSGGDRMRRVGYVVSAPERFEYEKLGSRQIVVLV</sequence>
<evidence type="ECO:0000313" key="2">
    <source>
        <dbReference type="EMBL" id="TQV95404.1"/>
    </source>
</evidence>
<name>A0A545VLF0_9HYPO</name>
<accession>A0A545VLF0</accession>
<dbReference type="OrthoDB" id="47007at2759"/>
<keyword evidence="3" id="KW-1185">Reference proteome</keyword>
<reference evidence="2 3" key="1">
    <citation type="journal article" date="2019" name="Appl. Microbiol. Biotechnol.">
        <title>Genome sequence of Isaria javanica and comparative genome analysis insights into family S53 peptidase evolution in fungal entomopathogens.</title>
        <authorList>
            <person name="Lin R."/>
            <person name="Zhang X."/>
            <person name="Xin B."/>
            <person name="Zou M."/>
            <person name="Gao Y."/>
            <person name="Qin F."/>
            <person name="Hu Q."/>
            <person name="Xie B."/>
            <person name="Cheng X."/>
        </authorList>
    </citation>
    <scope>NUCLEOTIDE SEQUENCE [LARGE SCALE GENOMIC DNA]</scope>
    <source>
        <strain evidence="2 3">IJ1G</strain>
    </source>
</reference>
<dbReference type="Pfam" id="PF06985">
    <property type="entry name" value="HET"/>
    <property type="match status" value="1"/>
</dbReference>
<dbReference type="EMBL" id="SPUK01000008">
    <property type="protein sequence ID" value="TQV95404.1"/>
    <property type="molecule type" value="Genomic_DNA"/>
</dbReference>